<dbReference type="AlphaFoldDB" id="A0A8C9JTP7"/>
<protein>
    <recommendedName>
        <fullName evidence="6">TB domain-containing protein</fullName>
    </recommendedName>
</protein>
<organism evidence="7 8">
    <name type="scientific">Panthera tigris altaica</name>
    <name type="common">Siberian tiger</name>
    <dbReference type="NCBI Taxonomy" id="74533"/>
    <lineage>
        <taxon>Eukaryota</taxon>
        <taxon>Metazoa</taxon>
        <taxon>Chordata</taxon>
        <taxon>Craniata</taxon>
        <taxon>Vertebrata</taxon>
        <taxon>Euteleostomi</taxon>
        <taxon>Mammalia</taxon>
        <taxon>Eutheria</taxon>
        <taxon>Laurasiatheria</taxon>
        <taxon>Carnivora</taxon>
        <taxon>Feliformia</taxon>
        <taxon>Felidae</taxon>
        <taxon>Pantherinae</taxon>
        <taxon>Panthera</taxon>
    </lineage>
</organism>
<evidence type="ECO:0000256" key="1">
    <source>
        <dbReference type="ARBA" id="ARBA00022729"/>
    </source>
</evidence>
<sequence>IPEGSRAELAGTGAPVQVSAPPSHVGSKITPCVITERQLYASPVGGRPGRWERHRRAPLGGVCWLQQGREATCSLVLQTDVSQAECCATSNIDTAWSNFTHPGNKISLLGFLGLVHCLPCKGANAPPSPTAPLGWSWQARGTDAAGPPQARSWTGWGPPLMTQPGPAPAFP</sequence>
<reference evidence="7" key="1">
    <citation type="submission" date="2025-08" db="UniProtKB">
        <authorList>
            <consortium name="Ensembl"/>
        </authorList>
    </citation>
    <scope>IDENTIFICATION</scope>
</reference>
<dbReference type="FunFam" id="3.90.290.10:FF:000021">
    <property type="entry name" value="follistatin-related protein 3"/>
    <property type="match status" value="1"/>
</dbReference>
<keyword evidence="2" id="KW-0677">Repeat</keyword>
<evidence type="ECO:0000256" key="4">
    <source>
        <dbReference type="ARBA" id="ARBA00023180"/>
    </source>
</evidence>
<keyword evidence="4" id="KW-0325">Glycoprotein</keyword>
<dbReference type="InterPro" id="IPR036773">
    <property type="entry name" value="TB_dom_sf"/>
</dbReference>
<evidence type="ECO:0000313" key="7">
    <source>
        <dbReference type="Ensembl" id="ENSPTIP00000012188.1"/>
    </source>
</evidence>
<name>A0A8C9JTP7_PANTA</name>
<dbReference type="Ensembl" id="ENSPTIT00000016205.1">
    <property type="protein sequence ID" value="ENSPTIP00000012188.1"/>
    <property type="gene ID" value="ENSPTIG00000012351.1"/>
</dbReference>
<evidence type="ECO:0000256" key="2">
    <source>
        <dbReference type="ARBA" id="ARBA00022737"/>
    </source>
</evidence>
<dbReference type="Proteomes" id="UP000675900">
    <property type="component" value="Unassembled WGS sequence"/>
</dbReference>
<feature type="region of interest" description="Disordered" evidence="5">
    <location>
        <begin position="141"/>
        <end position="171"/>
    </location>
</feature>
<keyword evidence="3" id="KW-1015">Disulfide bond</keyword>
<evidence type="ECO:0000259" key="6">
    <source>
        <dbReference type="PROSITE" id="PS51364"/>
    </source>
</evidence>
<dbReference type="Pfam" id="PF21333">
    <property type="entry name" value="FST_N"/>
    <property type="match status" value="1"/>
</dbReference>
<evidence type="ECO:0000256" key="3">
    <source>
        <dbReference type="ARBA" id="ARBA00023157"/>
    </source>
</evidence>
<dbReference type="GeneTree" id="ENSGT00940000161332"/>
<proteinExistence type="predicted"/>
<keyword evidence="8" id="KW-1185">Reference proteome</keyword>
<feature type="domain" description="TB" evidence="6">
    <location>
        <begin position="61"/>
        <end position="120"/>
    </location>
</feature>
<dbReference type="SUPFAM" id="SSF57581">
    <property type="entry name" value="TB module/8-cys domain"/>
    <property type="match status" value="1"/>
</dbReference>
<evidence type="ECO:0000256" key="5">
    <source>
        <dbReference type="SAM" id="MobiDB-lite"/>
    </source>
</evidence>
<dbReference type="Gene3D" id="3.90.290.10">
    <property type="entry name" value="TGF-beta binding (TB) domain"/>
    <property type="match status" value="1"/>
</dbReference>
<dbReference type="InterPro" id="IPR017878">
    <property type="entry name" value="TB_dom"/>
</dbReference>
<evidence type="ECO:0000313" key="8">
    <source>
        <dbReference type="Proteomes" id="UP000675900"/>
    </source>
</evidence>
<dbReference type="PROSITE" id="PS51364">
    <property type="entry name" value="TB"/>
    <property type="match status" value="1"/>
</dbReference>
<accession>A0A8C9JTP7</accession>
<reference evidence="7" key="2">
    <citation type="submission" date="2025-09" db="UniProtKB">
        <authorList>
            <consortium name="Ensembl"/>
        </authorList>
    </citation>
    <scope>IDENTIFICATION</scope>
</reference>
<keyword evidence="1" id="KW-0732">Signal</keyword>
<feature type="region of interest" description="Disordered" evidence="5">
    <location>
        <begin position="1"/>
        <end position="25"/>
    </location>
</feature>